<dbReference type="Pfam" id="PF08031">
    <property type="entry name" value="BBE"/>
    <property type="match status" value="1"/>
</dbReference>
<protein>
    <submittedName>
        <fullName evidence="6">Glucooligosaccharide oxidase</fullName>
    </submittedName>
</protein>
<dbReference type="Pfam" id="PF01565">
    <property type="entry name" value="FAD_binding_4"/>
    <property type="match status" value="1"/>
</dbReference>
<dbReference type="InterPro" id="IPR050416">
    <property type="entry name" value="FAD-linked_Oxidoreductase"/>
</dbReference>
<dbReference type="InterPro" id="IPR036318">
    <property type="entry name" value="FAD-bd_PCMH-like_sf"/>
</dbReference>
<dbReference type="OrthoDB" id="415825at2759"/>
<evidence type="ECO:0000256" key="3">
    <source>
        <dbReference type="ARBA" id="ARBA00022827"/>
    </source>
</evidence>
<dbReference type="PANTHER" id="PTHR42973:SF17">
    <property type="entry name" value="OXIDASE, PUTATIVE (AFU_ORTHOLOGUE AFUA_6G14340)-RELATED"/>
    <property type="match status" value="1"/>
</dbReference>
<dbReference type="InterPro" id="IPR016169">
    <property type="entry name" value="FAD-bd_PCMH_sub2"/>
</dbReference>
<dbReference type="SUPFAM" id="SSF56176">
    <property type="entry name" value="FAD-binding/transporter-associated domain-like"/>
    <property type="match status" value="1"/>
</dbReference>
<evidence type="ECO:0000256" key="1">
    <source>
        <dbReference type="ARBA" id="ARBA00005466"/>
    </source>
</evidence>
<dbReference type="GO" id="GO:0071949">
    <property type="term" value="F:FAD binding"/>
    <property type="evidence" value="ECO:0007669"/>
    <property type="project" value="InterPro"/>
</dbReference>
<dbReference type="AlphaFoldDB" id="A0A2J6PMM3"/>
<dbReference type="InterPro" id="IPR012951">
    <property type="entry name" value="BBE"/>
</dbReference>
<dbReference type="InterPro" id="IPR006094">
    <property type="entry name" value="Oxid_FAD_bind_N"/>
</dbReference>
<dbReference type="EMBL" id="KZ613515">
    <property type="protein sequence ID" value="PMD15263.1"/>
    <property type="molecule type" value="Genomic_DNA"/>
</dbReference>
<dbReference type="Proteomes" id="UP000235672">
    <property type="component" value="Unassembled WGS sequence"/>
</dbReference>
<dbReference type="InterPro" id="IPR016166">
    <property type="entry name" value="FAD-bd_PCMH"/>
</dbReference>
<dbReference type="Gene3D" id="3.30.465.10">
    <property type="match status" value="1"/>
</dbReference>
<reference evidence="6 7" key="1">
    <citation type="submission" date="2016-05" db="EMBL/GenBank/DDBJ databases">
        <title>A degradative enzymes factory behind the ericoid mycorrhizal symbiosis.</title>
        <authorList>
            <consortium name="DOE Joint Genome Institute"/>
            <person name="Martino E."/>
            <person name="Morin E."/>
            <person name="Grelet G."/>
            <person name="Kuo A."/>
            <person name="Kohler A."/>
            <person name="Daghino S."/>
            <person name="Barry K."/>
            <person name="Choi C."/>
            <person name="Cichocki N."/>
            <person name="Clum A."/>
            <person name="Copeland A."/>
            <person name="Hainaut M."/>
            <person name="Haridas S."/>
            <person name="Labutti K."/>
            <person name="Lindquist E."/>
            <person name="Lipzen A."/>
            <person name="Khouja H.-R."/>
            <person name="Murat C."/>
            <person name="Ohm R."/>
            <person name="Olson A."/>
            <person name="Spatafora J."/>
            <person name="Veneault-Fourrey C."/>
            <person name="Henrissat B."/>
            <person name="Grigoriev I."/>
            <person name="Martin F."/>
            <person name="Perotto S."/>
        </authorList>
    </citation>
    <scope>NUCLEOTIDE SEQUENCE [LARGE SCALE GENOMIC DNA]</scope>
    <source>
        <strain evidence="6 7">UAMH 7357</strain>
    </source>
</reference>
<dbReference type="PROSITE" id="PS00862">
    <property type="entry name" value="OX2_COVAL_FAD"/>
    <property type="match status" value="1"/>
</dbReference>
<dbReference type="STRING" id="1745343.A0A2J6PMM3"/>
<keyword evidence="7" id="KW-1185">Reference proteome</keyword>
<evidence type="ECO:0000313" key="6">
    <source>
        <dbReference type="EMBL" id="PMD15263.1"/>
    </source>
</evidence>
<name>A0A2J6PMM3_9HELO</name>
<dbReference type="GO" id="GO:0016491">
    <property type="term" value="F:oxidoreductase activity"/>
    <property type="evidence" value="ECO:0007669"/>
    <property type="project" value="UniProtKB-KW"/>
</dbReference>
<dbReference type="Gene3D" id="3.40.462.20">
    <property type="match status" value="1"/>
</dbReference>
<evidence type="ECO:0000313" key="7">
    <source>
        <dbReference type="Proteomes" id="UP000235672"/>
    </source>
</evidence>
<keyword evidence="4" id="KW-0560">Oxidoreductase</keyword>
<keyword evidence="3" id="KW-0274">FAD</keyword>
<accession>A0A2J6PMM3</accession>
<sequence length="502" mass="54396">MGASQSSPLIDGIKAALGGDEKLYAFPSKIGYQIEDVRPYNLTIPVKPAAVTYPKTAQEVAAIVKVAADNGLKVQPRGGGHSYANYCLGGVNGAVVIDLRHLQHFQMDRTTWRAKVGGGTLLGDLTKRMHDAGNRAMAHGTCPQVGLGGHATIGGLGPSSRLWGAALDHVEEVEVVLADSRIVRASATQNQDIFWAIKGAGASFGIVTAFVVRTEPEPGECVHYSYSFTVGSWRTLASTFKTWQKFVSDPNLSWKFASEVILSELGMIISGTYFGSEAEFNKLEMNKKFPGYKDHKTLVFKDWLGLVTHWGETVALRAAGGLAAPLAAKSLTFNGADLIPDQAIDRLFAYLDRVDKGTLVWFIIFDLAGGAVNDIAQDATAYAHRDALFYLQSYAVGLGKVKTKTRRFLAGVNTTIRNGMPGGQDFGAYPGYVDPTLVNGPLEYWRTNLPRLQQIKSVVDPRDIFHNPQSVPLAGTPVPRSAPKIARVRVSVHKLLAKFCFS</sequence>
<keyword evidence="2" id="KW-0285">Flavoprotein</keyword>
<gene>
    <name evidence="6" type="ORF">NA56DRAFT_754231</name>
</gene>
<dbReference type="InterPro" id="IPR006093">
    <property type="entry name" value="Oxy_OxRdtase_FAD_BS"/>
</dbReference>
<evidence type="ECO:0000259" key="5">
    <source>
        <dbReference type="PROSITE" id="PS51387"/>
    </source>
</evidence>
<proteinExistence type="inferred from homology"/>
<dbReference type="PROSITE" id="PS51387">
    <property type="entry name" value="FAD_PCMH"/>
    <property type="match status" value="1"/>
</dbReference>
<comment type="similarity">
    <text evidence="1">Belongs to the oxygen-dependent FAD-linked oxidoreductase family.</text>
</comment>
<evidence type="ECO:0000256" key="4">
    <source>
        <dbReference type="ARBA" id="ARBA00023002"/>
    </source>
</evidence>
<dbReference type="PANTHER" id="PTHR42973">
    <property type="entry name" value="BINDING OXIDOREDUCTASE, PUTATIVE (AFU_ORTHOLOGUE AFUA_1G17690)-RELATED"/>
    <property type="match status" value="1"/>
</dbReference>
<feature type="domain" description="FAD-binding PCMH-type" evidence="5">
    <location>
        <begin position="44"/>
        <end position="217"/>
    </location>
</feature>
<evidence type="ECO:0000256" key="2">
    <source>
        <dbReference type="ARBA" id="ARBA00022630"/>
    </source>
</evidence>
<organism evidence="6 7">
    <name type="scientific">Hyaloscypha hepaticicola</name>
    <dbReference type="NCBI Taxonomy" id="2082293"/>
    <lineage>
        <taxon>Eukaryota</taxon>
        <taxon>Fungi</taxon>
        <taxon>Dikarya</taxon>
        <taxon>Ascomycota</taxon>
        <taxon>Pezizomycotina</taxon>
        <taxon>Leotiomycetes</taxon>
        <taxon>Helotiales</taxon>
        <taxon>Hyaloscyphaceae</taxon>
        <taxon>Hyaloscypha</taxon>
    </lineage>
</organism>